<dbReference type="Pfam" id="PF06968">
    <property type="entry name" value="BATS"/>
    <property type="match status" value="1"/>
</dbReference>
<keyword evidence="9 13" id="KW-0093">Biotin biosynthesis</keyword>
<dbReference type="InterPro" id="IPR006638">
    <property type="entry name" value="Elp3/MiaA/NifB-like_rSAM"/>
</dbReference>
<dbReference type="InterPro" id="IPR058240">
    <property type="entry name" value="rSAM_sf"/>
</dbReference>
<dbReference type="InterPro" id="IPR010722">
    <property type="entry name" value="BATS_dom"/>
</dbReference>
<evidence type="ECO:0000256" key="8">
    <source>
        <dbReference type="ARBA" id="ARBA00022723"/>
    </source>
</evidence>
<dbReference type="RefSeq" id="WP_186858930.1">
    <property type="nucleotide sequence ID" value="NZ_JACOON010000008.1"/>
</dbReference>
<dbReference type="HAMAP" id="MF_01694">
    <property type="entry name" value="BioB"/>
    <property type="match status" value="1"/>
</dbReference>
<comment type="caution">
    <text evidence="15">The sequence shown here is derived from an EMBL/GenBank/DDBJ whole genome shotgun (WGS) entry which is preliminary data.</text>
</comment>
<evidence type="ECO:0000256" key="10">
    <source>
        <dbReference type="ARBA" id="ARBA00023004"/>
    </source>
</evidence>
<comment type="subunit">
    <text evidence="13">Homodimer.</text>
</comment>
<reference evidence="15 16" key="1">
    <citation type="submission" date="2020-08" db="EMBL/GenBank/DDBJ databases">
        <title>Genome public.</title>
        <authorList>
            <person name="Liu C."/>
            <person name="Sun Q."/>
        </authorList>
    </citation>
    <scope>NUCLEOTIDE SEQUENCE [LARGE SCALE GENOMIC DNA]</scope>
    <source>
        <strain evidence="15 16">NSJ-35</strain>
    </source>
</reference>
<evidence type="ECO:0000313" key="16">
    <source>
        <dbReference type="Proteomes" id="UP000606889"/>
    </source>
</evidence>
<gene>
    <name evidence="13 15" type="primary">bioB</name>
    <name evidence="15" type="ORF">H8S18_14120</name>
</gene>
<keyword evidence="4 13" id="KW-0004">4Fe-4S</keyword>
<dbReference type="SMART" id="SM00729">
    <property type="entry name" value="Elp3"/>
    <property type="match status" value="1"/>
</dbReference>
<proteinExistence type="inferred from homology"/>
<dbReference type="GO" id="GO:0004076">
    <property type="term" value="F:biotin synthase activity"/>
    <property type="evidence" value="ECO:0007669"/>
    <property type="project" value="UniProtKB-EC"/>
</dbReference>
<comment type="catalytic activity">
    <reaction evidence="12 13">
        <text>(4R,5S)-dethiobiotin + (sulfur carrier)-SH + 2 reduced [2Fe-2S]-[ferredoxin] + 2 S-adenosyl-L-methionine = (sulfur carrier)-H + biotin + 2 5'-deoxyadenosine + 2 L-methionine + 2 oxidized [2Fe-2S]-[ferredoxin]</text>
        <dbReference type="Rhea" id="RHEA:22060"/>
        <dbReference type="Rhea" id="RHEA-COMP:10000"/>
        <dbReference type="Rhea" id="RHEA-COMP:10001"/>
        <dbReference type="Rhea" id="RHEA-COMP:14737"/>
        <dbReference type="Rhea" id="RHEA-COMP:14739"/>
        <dbReference type="ChEBI" id="CHEBI:17319"/>
        <dbReference type="ChEBI" id="CHEBI:29917"/>
        <dbReference type="ChEBI" id="CHEBI:33737"/>
        <dbReference type="ChEBI" id="CHEBI:33738"/>
        <dbReference type="ChEBI" id="CHEBI:57586"/>
        <dbReference type="ChEBI" id="CHEBI:57844"/>
        <dbReference type="ChEBI" id="CHEBI:59789"/>
        <dbReference type="ChEBI" id="CHEBI:64428"/>
        <dbReference type="ChEBI" id="CHEBI:149473"/>
        <dbReference type="EC" id="2.8.1.6"/>
    </reaction>
</comment>
<keyword evidence="10 13" id="KW-0408">Iron</keyword>
<feature type="binding site" evidence="13">
    <location>
        <position position="105"/>
    </location>
    <ligand>
        <name>[2Fe-2S] cluster</name>
        <dbReference type="ChEBI" id="CHEBI:190135"/>
    </ligand>
</feature>
<feature type="binding site" evidence="13">
    <location>
        <position position="137"/>
    </location>
    <ligand>
        <name>[2Fe-2S] cluster</name>
        <dbReference type="ChEBI" id="CHEBI:190135"/>
    </ligand>
</feature>
<feature type="binding site" evidence="13">
    <location>
        <position position="68"/>
    </location>
    <ligand>
        <name>[4Fe-4S] cluster</name>
        <dbReference type="ChEBI" id="CHEBI:49883"/>
        <note>4Fe-4S-S-AdoMet</note>
    </ligand>
</feature>
<keyword evidence="8 13" id="KW-0479">Metal-binding</keyword>
<comment type="similarity">
    <text evidence="2 13">Belongs to the radical SAM superfamily. Biotin synthase family.</text>
</comment>
<sequence>MNIRQLQEKAVRGGLLSKGEALFLSKCELEELRRAADEIRRTACGNRFDLCSIINGKSGRCPEDCKFCAQSIHYKTKTEFYELLDAKEILTAARKNCAGGVNRFSIVTSGKRLTDAEIEQLCGIYRKIKEECGLSLCASHGLLTQKQFEMLRQAGVSRYHNNLETSRDYFPKICTTHSYDDKISTIRTAQNAGLTVCSGGIIGMGESMEDRIEMALTLRELGIRSVPLNILNPVEGTPLDGNPVLSGKEAERTAAVFRFLLPEAQIRLAGGRIHLRDRGRRMLRSGVNAAITGDMLTTAGITKESDSQMIRECGFEAGV</sequence>
<comment type="pathway">
    <text evidence="1 13">Cofactor biosynthesis; biotin biosynthesis; biotin from 7,8-diaminononanoate: step 2/2.</text>
</comment>
<dbReference type="SFLD" id="SFLDG01060">
    <property type="entry name" value="BATS_domain_containing"/>
    <property type="match status" value="1"/>
</dbReference>
<evidence type="ECO:0000256" key="11">
    <source>
        <dbReference type="ARBA" id="ARBA00023014"/>
    </source>
</evidence>
<evidence type="ECO:0000259" key="14">
    <source>
        <dbReference type="PROSITE" id="PS51918"/>
    </source>
</evidence>
<dbReference type="InterPro" id="IPR007197">
    <property type="entry name" value="rSAM"/>
</dbReference>
<dbReference type="PROSITE" id="PS51918">
    <property type="entry name" value="RADICAL_SAM"/>
    <property type="match status" value="1"/>
</dbReference>
<dbReference type="PANTHER" id="PTHR22976">
    <property type="entry name" value="BIOTIN SYNTHASE"/>
    <property type="match status" value="1"/>
</dbReference>
<keyword evidence="7 13" id="KW-0001">2Fe-2S</keyword>
<comment type="cofactor">
    <cofactor evidence="13">
        <name>[4Fe-4S] cluster</name>
        <dbReference type="ChEBI" id="CHEBI:49883"/>
    </cofactor>
    <text evidence="13">Binds 1 [4Fe-4S] cluster. The cluster is coordinated with 3 cysteines and an exchangeable S-adenosyl-L-methionine.</text>
</comment>
<dbReference type="SFLD" id="SFLDG01278">
    <property type="entry name" value="biotin_synthase_like"/>
    <property type="match status" value="1"/>
</dbReference>
<comment type="cofactor">
    <cofactor evidence="13">
        <name>[2Fe-2S] cluster</name>
        <dbReference type="ChEBI" id="CHEBI:190135"/>
    </cofactor>
    <text evidence="13">Binds 1 [2Fe-2S] cluster. The cluster is coordinated with 3 cysteines and 1 arginine.</text>
</comment>
<dbReference type="Gene3D" id="3.20.20.70">
    <property type="entry name" value="Aldolase class I"/>
    <property type="match status" value="1"/>
</dbReference>
<dbReference type="NCBIfam" id="TIGR00433">
    <property type="entry name" value="bioB"/>
    <property type="match status" value="1"/>
</dbReference>
<accession>A0ABR7EI76</accession>
<dbReference type="SUPFAM" id="SSF102114">
    <property type="entry name" value="Radical SAM enzymes"/>
    <property type="match status" value="1"/>
</dbReference>
<feature type="binding site" evidence="13">
    <location>
        <position position="197"/>
    </location>
    <ligand>
        <name>[2Fe-2S] cluster</name>
        <dbReference type="ChEBI" id="CHEBI:190135"/>
    </ligand>
</feature>
<keyword evidence="6 13" id="KW-0949">S-adenosyl-L-methionine</keyword>
<keyword evidence="11 13" id="KW-0411">Iron-sulfur</keyword>
<evidence type="ECO:0000256" key="1">
    <source>
        <dbReference type="ARBA" id="ARBA00004942"/>
    </source>
</evidence>
<keyword evidence="5 13" id="KW-0808">Transferase</keyword>
<evidence type="ECO:0000256" key="12">
    <source>
        <dbReference type="ARBA" id="ARBA00051157"/>
    </source>
</evidence>
<evidence type="ECO:0000256" key="13">
    <source>
        <dbReference type="HAMAP-Rule" id="MF_01694"/>
    </source>
</evidence>
<dbReference type="SFLD" id="SFLDS00029">
    <property type="entry name" value="Radical_SAM"/>
    <property type="match status" value="1"/>
</dbReference>
<dbReference type="InterPro" id="IPR002684">
    <property type="entry name" value="Biotin_synth/BioAB"/>
</dbReference>
<dbReference type="EMBL" id="JACOON010000008">
    <property type="protein sequence ID" value="MBC5649480.1"/>
    <property type="molecule type" value="Genomic_DNA"/>
</dbReference>
<evidence type="ECO:0000256" key="6">
    <source>
        <dbReference type="ARBA" id="ARBA00022691"/>
    </source>
</evidence>
<dbReference type="InterPro" id="IPR024177">
    <property type="entry name" value="Biotin_synthase"/>
</dbReference>
<feature type="binding site" evidence="13">
    <location>
        <position position="61"/>
    </location>
    <ligand>
        <name>[4Fe-4S] cluster</name>
        <dbReference type="ChEBI" id="CHEBI:49883"/>
        <note>4Fe-4S-S-AdoMet</note>
    </ligand>
</feature>
<evidence type="ECO:0000256" key="3">
    <source>
        <dbReference type="ARBA" id="ARBA00012236"/>
    </source>
</evidence>
<dbReference type="PANTHER" id="PTHR22976:SF2">
    <property type="entry name" value="BIOTIN SYNTHASE, MITOCHONDRIAL"/>
    <property type="match status" value="1"/>
</dbReference>
<evidence type="ECO:0000256" key="2">
    <source>
        <dbReference type="ARBA" id="ARBA00010765"/>
    </source>
</evidence>
<evidence type="ECO:0000256" key="4">
    <source>
        <dbReference type="ARBA" id="ARBA00022485"/>
    </source>
</evidence>
<protein>
    <recommendedName>
        <fullName evidence="3 13">Biotin synthase</fullName>
        <ecNumber evidence="3 13">2.8.1.6</ecNumber>
    </recommendedName>
</protein>
<organism evidence="15 16">
    <name type="scientific">Christensenella tenuis</name>
    <dbReference type="NCBI Taxonomy" id="2763033"/>
    <lineage>
        <taxon>Bacteria</taxon>
        <taxon>Bacillati</taxon>
        <taxon>Bacillota</taxon>
        <taxon>Clostridia</taxon>
        <taxon>Christensenellales</taxon>
        <taxon>Christensenellaceae</taxon>
        <taxon>Christensenella</taxon>
    </lineage>
</organism>
<dbReference type="Pfam" id="PF04055">
    <property type="entry name" value="Radical_SAM"/>
    <property type="match status" value="1"/>
</dbReference>
<evidence type="ECO:0000256" key="5">
    <source>
        <dbReference type="ARBA" id="ARBA00022679"/>
    </source>
</evidence>
<feature type="domain" description="Radical SAM core" evidence="14">
    <location>
        <begin position="43"/>
        <end position="272"/>
    </location>
</feature>
<dbReference type="SMART" id="SM00876">
    <property type="entry name" value="BATS"/>
    <property type="match status" value="1"/>
</dbReference>
<comment type="function">
    <text evidence="13">Catalyzes the conversion of dethiobiotin (DTB) to biotin by the insertion of a sulfur atom into dethiobiotin via a radical-based mechanism.</text>
</comment>
<name>A0ABR7EI76_9FIRM</name>
<feature type="binding site" evidence="13">
    <location>
        <position position="267"/>
    </location>
    <ligand>
        <name>[2Fe-2S] cluster</name>
        <dbReference type="ChEBI" id="CHEBI:190135"/>
    </ligand>
</feature>
<dbReference type="Proteomes" id="UP000606889">
    <property type="component" value="Unassembled WGS sequence"/>
</dbReference>
<keyword evidence="16" id="KW-1185">Reference proteome</keyword>
<evidence type="ECO:0000256" key="9">
    <source>
        <dbReference type="ARBA" id="ARBA00022756"/>
    </source>
</evidence>
<dbReference type="InterPro" id="IPR013785">
    <property type="entry name" value="Aldolase_TIM"/>
</dbReference>
<evidence type="ECO:0000313" key="15">
    <source>
        <dbReference type="EMBL" id="MBC5649480.1"/>
    </source>
</evidence>
<dbReference type="EC" id="2.8.1.6" evidence="3 13"/>
<evidence type="ECO:0000256" key="7">
    <source>
        <dbReference type="ARBA" id="ARBA00022714"/>
    </source>
</evidence>
<feature type="binding site" evidence="13">
    <location>
        <position position="65"/>
    </location>
    <ligand>
        <name>[4Fe-4S] cluster</name>
        <dbReference type="ChEBI" id="CHEBI:49883"/>
        <note>4Fe-4S-S-AdoMet</note>
    </ligand>
</feature>
<dbReference type="PIRSF" id="PIRSF001619">
    <property type="entry name" value="Biotin_synth"/>
    <property type="match status" value="1"/>
</dbReference>
<dbReference type="CDD" id="cd01335">
    <property type="entry name" value="Radical_SAM"/>
    <property type="match status" value="1"/>
</dbReference>